<protein>
    <submittedName>
        <fullName evidence="8 9">TadC</fullName>
    </submittedName>
    <submittedName>
        <fullName evidence="10">Type II/IV secretion system protein TadC,associated with Flp pilus assembly</fullName>
    </submittedName>
</protein>
<dbReference type="RefSeq" id="WP_038251160.1">
    <property type="nucleotide sequence ID" value="NZ_CABIHT010000033.1"/>
</dbReference>
<dbReference type="InterPro" id="IPR018076">
    <property type="entry name" value="T2SS_GspF_dom"/>
</dbReference>
<dbReference type="GO" id="GO:0005886">
    <property type="term" value="C:plasma membrane"/>
    <property type="evidence" value="ECO:0007669"/>
    <property type="project" value="UniProtKB-SubCell"/>
</dbReference>
<keyword evidence="5 6" id="KW-0472">Membrane</keyword>
<evidence type="ECO:0000256" key="2">
    <source>
        <dbReference type="ARBA" id="ARBA00022475"/>
    </source>
</evidence>
<dbReference type="GeneID" id="66880661"/>
<dbReference type="AlphaFoldDB" id="Q0VIP3"/>
<evidence type="ECO:0000313" key="9">
    <source>
        <dbReference type="EMBL" id="CEK28787.1"/>
    </source>
</evidence>
<keyword evidence="11" id="KW-1185">Reference proteome</keyword>
<dbReference type="EMBL" id="LN681231">
    <property type="protein sequence ID" value="CEK28787.1"/>
    <property type="molecule type" value="Genomic_DNA"/>
</dbReference>
<evidence type="ECO:0000256" key="4">
    <source>
        <dbReference type="ARBA" id="ARBA00022989"/>
    </source>
</evidence>
<evidence type="ECO:0000313" key="10">
    <source>
        <dbReference type="EMBL" id="SUQ01309.1"/>
    </source>
</evidence>
<organism evidence="8">
    <name type="scientific">Yersinia ruckeri</name>
    <dbReference type="NCBI Taxonomy" id="29486"/>
    <lineage>
        <taxon>Bacteria</taxon>
        <taxon>Pseudomonadati</taxon>
        <taxon>Pseudomonadota</taxon>
        <taxon>Gammaproteobacteria</taxon>
        <taxon>Enterobacterales</taxon>
        <taxon>Yersiniaceae</taxon>
        <taxon>Yersinia</taxon>
    </lineage>
</organism>
<keyword evidence="4 6" id="KW-1133">Transmembrane helix</keyword>
<dbReference type="EMBL" id="AY576541">
    <property type="protein sequence ID" value="ABG79011.1"/>
    <property type="molecule type" value="Genomic_DNA"/>
</dbReference>
<evidence type="ECO:0000259" key="7">
    <source>
        <dbReference type="Pfam" id="PF00482"/>
    </source>
</evidence>
<proteinExistence type="predicted"/>
<gene>
    <name evidence="8" type="primary">tadC</name>
    <name evidence="9" type="ORF">CSF007_15320</name>
    <name evidence="10" type="ORF">NCTC10476_02660</name>
</gene>
<evidence type="ECO:0000256" key="6">
    <source>
        <dbReference type="SAM" id="Phobius"/>
    </source>
</evidence>
<dbReference type="STRING" id="29486.UGYR_07535"/>
<evidence type="ECO:0000313" key="8">
    <source>
        <dbReference type="EMBL" id="ABG79011.1"/>
    </source>
</evidence>
<accession>Q0VIP3</accession>
<sequence length="277" mass="31660">MIIFTYILILLSPLYIYFIKFQESKKIKIYNKVNNIDDNNRKKITTKSKIKEDFSHLINLPPVLLSKYKAMLITACFLILSIWVLSISFISIDIYEKYTLHILIFIATASIIIPNLIKNMLLRKKKKLLTEAIPLFIDMVAACIQAGMTIESALTHTAKNFESINRDLSMLFNKIMKKSEIIGLEKSIKEVSIVAPSTEIKMFCSTLQYSLSFGSTVYEQLNTLSAEIKKMQLLIAEEILSKLSTKLTLPLFLFMVIPFIVLILSPSILGFIYHADN</sequence>
<feature type="domain" description="Type II secretion system protein GspF" evidence="7">
    <location>
        <begin position="136"/>
        <end position="264"/>
    </location>
</feature>
<feature type="transmembrane region" description="Helical" evidence="6">
    <location>
        <begin position="6"/>
        <end position="22"/>
    </location>
</feature>
<reference evidence="8" key="1">
    <citation type="submission" date="2006-12" db="EMBL/GenBank/DDBJ databases">
        <title>Yersinia ruckeri tad genes.</title>
        <authorList>
            <person name="Mendez Sotorrio M.J."/>
            <person name="Guijarro J.A."/>
        </authorList>
    </citation>
    <scope>NUCLEOTIDE SEQUENCE</scope>
    <source>
        <strain evidence="8">150</strain>
    </source>
</reference>
<dbReference type="PANTHER" id="PTHR35007:SF2">
    <property type="entry name" value="PILUS ASSEMBLE PROTEIN"/>
    <property type="match status" value="1"/>
</dbReference>
<dbReference type="OrthoDB" id="9810662at2"/>
<evidence type="ECO:0000256" key="3">
    <source>
        <dbReference type="ARBA" id="ARBA00022692"/>
    </source>
</evidence>
<dbReference type="Proteomes" id="UP000255169">
    <property type="component" value="Unassembled WGS sequence"/>
</dbReference>
<dbReference type="Pfam" id="PF00482">
    <property type="entry name" value="T2SSF"/>
    <property type="match status" value="1"/>
</dbReference>
<evidence type="ECO:0000256" key="5">
    <source>
        <dbReference type="ARBA" id="ARBA00023136"/>
    </source>
</evidence>
<keyword evidence="3 6" id="KW-0812">Transmembrane</keyword>
<feature type="transmembrane region" description="Helical" evidence="6">
    <location>
        <begin position="251"/>
        <end position="273"/>
    </location>
</feature>
<comment type="subcellular location">
    <subcellularLocation>
        <location evidence="1">Cell membrane</location>
        <topology evidence="1">Multi-pass membrane protein</topology>
    </subcellularLocation>
</comment>
<dbReference type="EMBL" id="UHJG01000001">
    <property type="protein sequence ID" value="SUQ01309.1"/>
    <property type="molecule type" value="Genomic_DNA"/>
</dbReference>
<evidence type="ECO:0000256" key="1">
    <source>
        <dbReference type="ARBA" id="ARBA00004651"/>
    </source>
</evidence>
<keyword evidence="2" id="KW-1003">Cell membrane</keyword>
<name>Q0VIP3_YERRU</name>
<feature type="transmembrane region" description="Helical" evidence="6">
    <location>
        <begin position="70"/>
        <end position="92"/>
    </location>
</feature>
<dbReference type="KEGG" id="yrb:UGYR_07535"/>
<feature type="transmembrane region" description="Helical" evidence="6">
    <location>
        <begin position="98"/>
        <end position="117"/>
    </location>
</feature>
<dbReference type="PANTHER" id="PTHR35007">
    <property type="entry name" value="INTEGRAL MEMBRANE PROTEIN-RELATED"/>
    <property type="match status" value="1"/>
</dbReference>
<evidence type="ECO:0000313" key="11">
    <source>
        <dbReference type="Proteomes" id="UP000255169"/>
    </source>
</evidence>
<dbReference type="PATRIC" id="fig|29486.45.peg.1605"/>
<reference evidence="9" key="2">
    <citation type="journal article" date="2015" name="Genome Announc.">
        <title>Complete Genome Sequence of Yersinia ruckeri Strain CSF007-82, Etiologic Agent of Red Mouth Disease in Salmonid Fish.</title>
        <authorList>
            <person name="Nelson M.C."/>
            <person name="LaPatra S.E."/>
            <person name="Welch T.J."/>
            <person name="Graf J."/>
        </authorList>
    </citation>
    <scope>NUCLEOTIDE SEQUENCE</scope>
    <source>
        <strain evidence="9">CSF007-82</strain>
    </source>
</reference>
<reference evidence="10 11" key="3">
    <citation type="submission" date="2018-06" db="EMBL/GenBank/DDBJ databases">
        <authorList>
            <consortium name="Pathogen Informatics"/>
            <person name="Doyle S."/>
        </authorList>
    </citation>
    <scope>NUCLEOTIDE SEQUENCE [LARGE SCALE GENOMIC DNA]</scope>
    <source>
        <strain evidence="10 11">NCTC10476</strain>
    </source>
</reference>